<gene>
    <name evidence="1" type="ORF">SAMN05192553_105190</name>
</gene>
<organism evidence="1 2">
    <name type="scientific">Cyclobacterium xiamenense</name>
    <dbReference type="NCBI Taxonomy" id="1297121"/>
    <lineage>
        <taxon>Bacteria</taxon>
        <taxon>Pseudomonadati</taxon>
        <taxon>Bacteroidota</taxon>
        <taxon>Cytophagia</taxon>
        <taxon>Cytophagales</taxon>
        <taxon>Cyclobacteriaceae</taxon>
        <taxon>Cyclobacterium</taxon>
    </lineage>
</organism>
<sequence>MKFIDELLGGLFPNNDRKVSIRENFTVSAEEETRISDWMISSEGKELARQIYDNYHLKMAGINKKPEVHVLQSPYANGFAVTFQDPLTEKTFSNLFFGLVQGVSGLGYRRVSLDRKIEETNEQVKVTEKCYLKPPLSAADLKSKIDQLFGNVSIEKIYVNNIPSYLKVLVTVYADSLYHKAAPFDRFMEELFKQD</sequence>
<dbReference type="OrthoDB" id="1491962at2"/>
<reference evidence="2" key="1">
    <citation type="submission" date="2016-10" db="EMBL/GenBank/DDBJ databases">
        <authorList>
            <person name="Varghese N."/>
            <person name="Submissions S."/>
        </authorList>
    </citation>
    <scope>NUCLEOTIDE SEQUENCE [LARGE SCALE GENOMIC DNA]</scope>
    <source>
        <strain evidence="2">IBRC-M 10761</strain>
    </source>
</reference>
<proteinExistence type="predicted"/>
<keyword evidence="2" id="KW-1185">Reference proteome</keyword>
<dbReference type="RefSeq" id="WP_092176595.1">
    <property type="nucleotide sequence ID" value="NZ_FNZH01000005.1"/>
</dbReference>
<protein>
    <submittedName>
        <fullName evidence="1">Uncharacterized protein</fullName>
    </submittedName>
</protein>
<evidence type="ECO:0000313" key="1">
    <source>
        <dbReference type="EMBL" id="SEJ57679.1"/>
    </source>
</evidence>
<name>A0A1H6ZW38_9BACT</name>
<dbReference type="STRING" id="1416801.SAMN05192553_105190"/>
<dbReference type="Proteomes" id="UP000199403">
    <property type="component" value="Unassembled WGS sequence"/>
</dbReference>
<accession>A0A1H6ZW38</accession>
<dbReference type="EMBL" id="FNZH01000005">
    <property type="protein sequence ID" value="SEJ57679.1"/>
    <property type="molecule type" value="Genomic_DNA"/>
</dbReference>
<dbReference type="AlphaFoldDB" id="A0A1H6ZW38"/>
<evidence type="ECO:0000313" key="2">
    <source>
        <dbReference type="Proteomes" id="UP000199403"/>
    </source>
</evidence>